<dbReference type="PANTHER" id="PTHR37299:SF1">
    <property type="entry name" value="STAGE 0 SPORULATION PROTEIN A HOMOLOG"/>
    <property type="match status" value="1"/>
</dbReference>
<dbReference type="Gene3D" id="2.40.50.1020">
    <property type="entry name" value="LytTr DNA-binding domain"/>
    <property type="match status" value="1"/>
</dbReference>
<name>A0ABU9BCB4_9BURK</name>
<feature type="domain" description="HTH LytTR-type" evidence="3">
    <location>
        <begin position="219"/>
        <end position="317"/>
    </location>
</feature>
<dbReference type="InterPro" id="IPR007492">
    <property type="entry name" value="LytTR_DNA-bd_dom"/>
</dbReference>
<dbReference type="PANTHER" id="PTHR37299">
    <property type="entry name" value="TRANSCRIPTIONAL REGULATOR-RELATED"/>
    <property type="match status" value="1"/>
</dbReference>
<dbReference type="RefSeq" id="WP_341375350.1">
    <property type="nucleotide sequence ID" value="NZ_JBBUTF010000015.1"/>
</dbReference>
<organism evidence="4 5">
    <name type="scientific">Pseudaquabacterium rugosum</name>
    <dbReference type="NCBI Taxonomy" id="2984194"/>
    <lineage>
        <taxon>Bacteria</taxon>
        <taxon>Pseudomonadati</taxon>
        <taxon>Pseudomonadota</taxon>
        <taxon>Betaproteobacteria</taxon>
        <taxon>Burkholderiales</taxon>
        <taxon>Sphaerotilaceae</taxon>
        <taxon>Pseudaquabacterium</taxon>
    </lineage>
</organism>
<dbReference type="SMART" id="SM00448">
    <property type="entry name" value="REC"/>
    <property type="match status" value="1"/>
</dbReference>
<feature type="domain" description="Response regulatory" evidence="2">
    <location>
        <begin position="13"/>
        <end position="132"/>
    </location>
</feature>
<evidence type="ECO:0000256" key="1">
    <source>
        <dbReference type="PROSITE-ProRule" id="PRU00169"/>
    </source>
</evidence>
<dbReference type="PROSITE" id="PS50110">
    <property type="entry name" value="RESPONSE_REGULATORY"/>
    <property type="match status" value="1"/>
</dbReference>
<dbReference type="Proteomes" id="UP001368500">
    <property type="component" value="Unassembled WGS sequence"/>
</dbReference>
<feature type="modified residue" description="4-aspartylphosphate" evidence="1">
    <location>
        <position position="65"/>
    </location>
</feature>
<dbReference type="Pfam" id="PF04397">
    <property type="entry name" value="LytTR"/>
    <property type="match status" value="1"/>
</dbReference>
<dbReference type="PROSITE" id="PS50930">
    <property type="entry name" value="HTH_LYTTR"/>
    <property type="match status" value="1"/>
</dbReference>
<gene>
    <name evidence="4" type="ORF">AACH11_16505</name>
</gene>
<dbReference type="InterPro" id="IPR011006">
    <property type="entry name" value="CheY-like_superfamily"/>
</dbReference>
<evidence type="ECO:0000313" key="4">
    <source>
        <dbReference type="EMBL" id="MEK8027566.1"/>
    </source>
</evidence>
<evidence type="ECO:0000313" key="5">
    <source>
        <dbReference type="Proteomes" id="UP001368500"/>
    </source>
</evidence>
<dbReference type="SMART" id="SM00850">
    <property type="entry name" value="LytTR"/>
    <property type="match status" value="1"/>
</dbReference>
<protein>
    <submittedName>
        <fullName evidence="4">LytTR family DNA-binding domain-containing protein</fullName>
    </submittedName>
</protein>
<dbReference type="SUPFAM" id="SSF52172">
    <property type="entry name" value="CheY-like"/>
    <property type="match status" value="1"/>
</dbReference>
<dbReference type="Gene3D" id="3.40.50.2300">
    <property type="match status" value="1"/>
</dbReference>
<dbReference type="InterPro" id="IPR046947">
    <property type="entry name" value="LytR-like"/>
</dbReference>
<sequence>MTAAPIAPRHAPTALIAEDEPLLARALQADLAAVWPQLQVLAQALDGEQAVEDALALRPDVLFLDIRMPGRSGLAAAQAIVEDWPDGAPLPLIVFITAYDAHALQAFELAAVDYLLKPAPRERLAQTCERLRQRLVQRPAPASAATAAAGAATIPTTTAHDEALLLQRLRLLLAQPGLLAAAPVPAPALSADVPEAILAHAGPRAPGAAPWLSVIQAGVGSAVVLVPIEDVLVFEAADKYVRVLTAERELLIRMPLRELLPQLDPERFWQVHRGTVVQAREIAQALRDESGRITLQLRRRPEPVVVSRLYAARFKAM</sequence>
<keyword evidence="4" id="KW-0238">DNA-binding</keyword>
<dbReference type="InterPro" id="IPR001789">
    <property type="entry name" value="Sig_transdc_resp-reg_receiver"/>
</dbReference>
<keyword evidence="5" id="KW-1185">Reference proteome</keyword>
<reference evidence="4 5" key="1">
    <citation type="submission" date="2024-04" db="EMBL/GenBank/DDBJ databases">
        <title>Novel species of the genus Ideonella isolated from streams.</title>
        <authorList>
            <person name="Lu H."/>
        </authorList>
    </citation>
    <scope>NUCLEOTIDE SEQUENCE [LARGE SCALE GENOMIC DNA]</scope>
    <source>
        <strain evidence="4 5">BYS139W</strain>
    </source>
</reference>
<comment type="caution">
    <text evidence="4">The sequence shown here is derived from an EMBL/GenBank/DDBJ whole genome shotgun (WGS) entry which is preliminary data.</text>
</comment>
<evidence type="ECO:0000259" key="3">
    <source>
        <dbReference type="PROSITE" id="PS50930"/>
    </source>
</evidence>
<dbReference type="EMBL" id="JBBUTF010000015">
    <property type="protein sequence ID" value="MEK8027566.1"/>
    <property type="molecule type" value="Genomic_DNA"/>
</dbReference>
<dbReference type="GO" id="GO:0003677">
    <property type="term" value="F:DNA binding"/>
    <property type="evidence" value="ECO:0007669"/>
    <property type="project" value="UniProtKB-KW"/>
</dbReference>
<evidence type="ECO:0000259" key="2">
    <source>
        <dbReference type="PROSITE" id="PS50110"/>
    </source>
</evidence>
<keyword evidence="1" id="KW-0597">Phosphoprotein</keyword>
<accession>A0ABU9BCB4</accession>
<dbReference type="Pfam" id="PF00072">
    <property type="entry name" value="Response_reg"/>
    <property type="match status" value="1"/>
</dbReference>
<proteinExistence type="predicted"/>